<name>A0A3D8YCN2_9BACT</name>
<comment type="caution">
    <text evidence="3">The sequence shown here is derived from an EMBL/GenBank/DDBJ whole genome shotgun (WGS) entry which is preliminary data.</text>
</comment>
<dbReference type="RefSeq" id="WP_115830930.1">
    <property type="nucleotide sequence ID" value="NZ_QNUL01000006.1"/>
</dbReference>
<keyword evidence="1" id="KW-0812">Transmembrane</keyword>
<keyword evidence="1" id="KW-1133">Transmembrane helix</keyword>
<dbReference type="Proteomes" id="UP000256373">
    <property type="component" value="Unassembled WGS sequence"/>
</dbReference>
<evidence type="ECO:0000256" key="1">
    <source>
        <dbReference type="SAM" id="Phobius"/>
    </source>
</evidence>
<feature type="transmembrane region" description="Helical" evidence="1">
    <location>
        <begin position="29"/>
        <end position="46"/>
    </location>
</feature>
<keyword evidence="4" id="KW-1185">Reference proteome</keyword>
<feature type="transmembrane region" description="Helical" evidence="1">
    <location>
        <begin position="398"/>
        <end position="420"/>
    </location>
</feature>
<dbReference type="EMBL" id="QNUL01000006">
    <property type="protein sequence ID" value="REA62207.1"/>
    <property type="molecule type" value="Genomic_DNA"/>
</dbReference>
<feature type="transmembrane region" description="Helical" evidence="1">
    <location>
        <begin position="66"/>
        <end position="95"/>
    </location>
</feature>
<sequence>MENLQVALPDQPDTLAPVSQSDRISTIDILRGVALLGILLMNIPMFSMPDRYTEAFRSNPEDFNFWVRAVILVVFEGKMRALFSMIFGAGILLCTTKKEAAGKSTAFLFYRRMGWLVLFGLADAHLLLWEGDILYAYGIIGMLAFLFRRIKPVYRALGIPLVALMDFGMSHAFYSDLRAKRMDYVKVQNEIKTGQKPNPEQQKILAQWREVELDFVPNEQDIKDNIKKMKSDYGTVAQKIRKDSWNWQTKYFLYGIADPLALMLLGIALFKWGFLTNKWSARKYRLTMLIGYGIGLPLVLYDFYYGFVNMPNLAASFRHMETHPVVWVNIIYPFQRILLVMAHTAAIMLIIQSGVIQQILNRIAAVGQMALTNYVMHTIICTLFFFGYGLNYYATFQYYQIFYVVFAIWIVQLVLSPVWLKHFYFGPLEWLWRSLTYWKIQPMRRRD</sequence>
<proteinExistence type="predicted"/>
<dbReference type="OrthoDB" id="9807744at2"/>
<organism evidence="3 4">
    <name type="scientific">Dyadobacter luteus</name>
    <dbReference type="NCBI Taxonomy" id="2259619"/>
    <lineage>
        <taxon>Bacteria</taxon>
        <taxon>Pseudomonadati</taxon>
        <taxon>Bacteroidota</taxon>
        <taxon>Cytophagia</taxon>
        <taxon>Cytophagales</taxon>
        <taxon>Spirosomataceae</taxon>
        <taxon>Dyadobacter</taxon>
    </lineage>
</organism>
<protein>
    <recommendedName>
        <fullName evidence="2">DUF418 domain-containing protein</fullName>
    </recommendedName>
</protein>
<dbReference type="AlphaFoldDB" id="A0A3D8YCN2"/>
<feature type="transmembrane region" description="Helical" evidence="1">
    <location>
        <begin position="251"/>
        <end position="274"/>
    </location>
</feature>
<feature type="transmembrane region" description="Helical" evidence="1">
    <location>
        <begin position="327"/>
        <end position="351"/>
    </location>
</feature>
<feature type="domain" description="DUF418" evidence="2">
    <location>
        <begin position="269"/>
        <end position="439"/>
    </location>
</feature>
<dbReference type="InterPro" id="IPR007349">
    <property type="entry name" value="DUF418"/>
</dbReference>
<reference evidence="3 4" key="1">
    <citation type="submission" date="2018-07" db="EMBL/GenBank/DDBJ databases">
        <title>Dyadobacter roseus sp. nov., isolated from rose rhizosphere soil.</title>
        <authorList>
            <person name="Chen L."/>
        </authorList>
    </citation>
    <scope>NUCLEOTIDE SEQUENCE [LARGE SCALE GENOMIC DNA]</scope>
    <source>
        <strain evidence="3 4">RS19</strain>
    </source>
</reference>
<feature type="transmembrane region" description="Helical" evidence="1">
    <location>
        <begin position="107"/>
        <end position="127"/>
    </location>
</feature>
<evidence type="ECO:0000313" key="3">
    <source>
        <dbReference type="EMBL" id="REA62207.1"/>
    </source>
</evidence>
<keyword evidence="1" id="KW-0472">Membrane</keyword>
<dbReference type="InterPro" id="IPR052529">
    <property type="entry name" value="Bact_Transport_Assoc"/>
</dbReference>
<dbReference type="PANTHER" id="PTHR30590">
    <property type="entry name" value="INNER MEMBRANE PROTEIN"/>
    <property type="match status" value="1"/>
</dbReference>
<feature type="transmembrane region" description="Helical" evidence="1">
    <location>
        <begin position="363"/>
        <end position="386"/>
    </location>
</feature>
<dbReference type="Pfam" id="PF04235">
    <property type="entry name" value="DUF418"/>
    <property type="match status" value="1"/>
</dbReference>
<feature type="transmembrane region" description="Helical" evidence="1">
    <location>
        <begin position="286"/>
        <end position="307"/>
    </location>
</feature>
<gene>
    <name evidence="3" type="ORF">DSL64_10355</name>
</gene>
<evidence type="ECO:0000259" key="2">
    <source>
        <dbReference type="Pfam" id="PF04235"/>
    </source>
</evidence>
<feature type="transmembrane region" description="Helical" evidence="1">
    <location>
        <begin position="157"/>
        <end position="174"/>
    </location>
</feature>
<evidence type="ECO:0000313" key="4">
    <source>
        <dbReference type="Proteomes" id="UP000256373"/>
    </source>
</evidence>
<dbReference type="PANTHER" id="PTHR30590:SF2">
    <property type="entry name" value="INNER MEMBRANE PROTEIN"/>
    <property type="match status" value="1"/>
</dbReference>
<accession>A0A3D8YCN2</accession>